<dbReference type="Proteomes" id="UP001165186">
    <property type="component" value="Unassembled WGS sequence"/>
</dbReference>
<comment type="caution">
    <text evidence="1">The sequence shown here is derived from an EMBL/GenBank/DDBJ whole genome shotgun (WGS) entry which is preliminary data.</text>
</comment>
<keyword evidence="2" id="KW-1185">Reference proteome</keyword>
<protein>
    <submittedName>
        <fullName evidence="1">Uncharacterized protein</fullName>
    </submittedName>
</protein>
<evidence type="ECO:0000313" key="2">
    <source>
        <dbReference type="Proteomes" id="UP001165186"/>
    </source>
</evidence>
<gene>
    <name evidence="1" type="primary">g145</name>
    <name evidence="1" type="ORF">NpPPO83_00000145</name>
</gene>
<accession>A0ACB5RYM1</accession>
<organism evidence="1 2">
    <name type="scientific">Neofusicoccum parvum</name>
    <dbReference type="NCBI Taxonomy" id="310453"/>
    <lineage>
        <taxon>Eukaryota</taxon>
        <taxon>Fungi</taxon>
        <taxon>Dikarya</taxon>
        <taxon>Ascomycota</taxon>
        <taxon>Pezizomycotina</taxon>
        <taxon>Dothideomycetes</taxon>
        <taxon>Dothideomycetes incertae sedis</taxon>
        <taxon>Botryosphaeriales</taxon>
        <taxon>Botryosphaeriaceae</taxon>
        <taxon>Neofusicoccum</taxon>
    </lineage>
</organism>
<proteinExistence type="predicted"/>
<evidence type="ECO:0000313" key="1">
    <source>
        <dbReference type="EMBL" id="GME25650.1"/>
    </source>
</evidence>
<dbReference type="EMBL" id="BSXG01000021">
    <property type="protein sequence ID" value="GME25650.1"/>
    <property type="molecule type" value="Genomic_DNA"/>
</dbReference>
<reference evidence="1" key="1">
    <citation type="submission" date="2024-09" db="EMBL/GenBank/DDBJ databases">
        <title>Draft Genome Sequences of Neofusicoccum parvum.</title>
        <authorList>
            <person name="Ashida A."/>
            <person name="Camagna M."/>
            <person name="Tanaka A."/>
            <person name="Takemoto D."/>
        </authorList>
    </citation>
    <scope>NUCLEOTIDE SEQUENCE</scope>
    <source>
        <strain evidence="1">PPO83</strain>
    </source>
</reference>
<sequence>MDAKYEIIAPPPNTPPEKPKRRGFLKALSAFCAVLLVIGGAAKYYGHPKAQFGYCHTQNSAASTSLRSSSGRIPATLNYSLTISQAWRNPDGGRWRPLFVGNSESPFPTINAYEGDLVNIHIHNDLGLPVSAHWVGVHHKMGATWNDGSAGVTAYPILPRANWTSVFNTSGDWGLKWFLEHTSTPSVDGMYGTIWIRPSAERERPYHLISEDPIDQQAMMDAEENPAQMTAYNYQHREMPGLLAQLQKEGYDPYCFHSVLINGKGRVHCKPDDLTEIDGNPVNSLGCIEQPTGAVAYDECTPSDADYEVVETLNRRWMMINIVNPGLEHPWRISIDNHDFWIVANDGGFIEPQKVQVLTLTNAERVTIMVKLDQEPNDYAIRFHALSRLQFLQGYAILRYPHRQTGRRLGAPMPRPSQEQSSMELDGSPKKGVVLQDKSQQHPYPPVRPAQEAGITLRFRATGAPDPYNPYITNCSLNGSPWQIFRGLREPLALHPNDTVAEPNPIVKGLPIGSVVDIIVENDLPVAIPMYKHNNPVFLLGSGDTAFEWDTVAAAKKARPDLINLENPPRGYLHDLPAGGWMAVRWTITEPAMTMFHAFRVRYFVLGMQVPMFEGDDAWPEIPDVVRDQPHVNFDVPEHMGIFD</sequence>
<name>A0ACB5RYM1_9PEZI</name>